<name>A0A9X4KQP2_9BACL</name>
<evidence type="ECO:0000259" key="15">
    <source>
        <dbReference type="PROSITE" id="PS51163"/>
    </source>
</evidence>
<evidence type="ECO:0000256" key="7">
    <source>
        <dbReference type="ARBA" id="ARBA00022694"/>
    </source>
</evidence>
<dbReference type="Proteomes" id="UP001153387">
    <property type="component" value="Unassembled WGS sequence"/>
</dbReference>
<evidence type="ECO:0000256" key="3">
    <source>
        <dbReference type="ARBA" id="ARBA00012584"/>
    </source>
</evidence>
<dbReference type="PROSITE" id="PS51163">
    <property type="entry name" value="YRDC"/>
    <property type="match status" value="1"/>
</dbReference>
<dbReference type="AlphaFoldDB" id="A0A9X4KQP2"/>
<dbReference type="GO" id="GO:0003725">
    <property type="term" value="F:double-stranded RNA binding"/>
    <property type="evidence" value="ECO:0007669"/>
    <property type="project" value="UniProtKB-UniRule"/>
</dbReference>
<dbReference type="InterPro" id="IPR038385">
    <property type="entry name" value="Sua5/YwlC_C"/>
</dbReference>
<comment type="catalytic activity">
    <reaction evidence="12 13">
        <text>L-threonine + hydrogencarbonate + ATP = L-threonylcarbamoyladenylate + diphosphate + H2O</text>
        <dbReference type="Rhea" id="RHEA:36407"/>
        <dbReference type="ChEBI" id="CHEBI:15377"/>
        <dbReference type="ChEBI" id="CHEBI:17544"/>
        <dbReference type="ChEBI" id="CHEBI:30616"/>
        <dbReference type="ChEBI" id="CHEBI:33019"/>
        <dbReference type="ChEBI" id="CHEBI:57926"/>
        <dbReference type="ChEBI" id="CHEBI:73682"/>
        <dbReference type="EC" id="2.7.7.87"/>
    </reaction>
</comment>
<comment type="subcellular location">
    <subcellularLocation>
        <location evidence="1 13">Cytoplasm</location>
    </subcellularLocation>
</comment>
<keyword evidence="7 13" id="KW-0819">tRNA processing</keyword>
<sequence>MHTKTKYWTPADGDAGLNEAAAAIAAGGVVAFPTETVYGLGADARSEAAAERIFAAKGRPSDNPLIVHLADAADVDALAAEVSPLERTLMAVFWPGPLTLVLPVRPGAVAARVTAGLDTVAVRVPAHEIARRLIAAAGCPVAAPSANRSGRPSPTLASHVRDDLDGRIDGLLDGGPTGVGVESTVVRVLGGDVHILRPGGVTAEQLREAAGAAARVLVSAGDVAAAGAGSTGIAGDEAGAARATDAAVANPAVAFAAGAPRSPGVKYAHYAPRGVMAIASGAPEAVRAAVQAAVDEARRRGEPAGVLCCDEHAGSYRADAVIALGPRAEPAVAAQALYAALRECDARGLRFIAAEAFPEEGIGAALMNRMRKAAGGRALPV</sequence>
<feature type="binding site" evidence="14">
    <location>
        <position position="123"/>
    </location>
    <ligand>
        <name>L-threonine</name>
        <dbReference type="ChEBI" id="CHEBI:57926"/>
    </ligand>
</feature>
<keyword evidence="5 13" id="KW-0963">Cytoplasm</keyword>
<dbReference type="EC" id="2.7.7.87" evidence="3 13"/>
<keyword evidence="17" id="KW-1185">Reference proteome</keyword>
<dbReference type="SUPFAM" id="SSF55821">
    <property type="entry name" value="YrdC/RibB"/>
    <property type="match status" value="1"/>
</dbReference>
<dbReference type="Pfam" id="PF03481">
    <property type="entry name" value="Sua5_C"/>
    <property type="match status" value="1"/>
</dbReference>
<dbReference type="GO" id="GO:0006450">
    <property type="term" value="P:regulation of translational fidelity"/>
    <property type="evidence" value="ECO:0007669"/>
    <property type="project" value="TreeGrafter"/>
</dbReference>
<evidence type="ECO:0000256" key="14">
    <source>
        <dbReference type="PIRSR" id="PIRSR004930-1"/>
    </source>
</evidence>
<dbReference type="GO" id="GO:0061710">
    <property type="term" value="F:L-threonylcarbamoyladenylate synthase"/>
    <property type="evidence" value="ECO:0007669"/>
    <property type="project" value="UniProtKB-EC"/>
</dbReference>
<reference evidence="16 17" key="1">
    <citation type="submission" date="2022-10" db="EMBL/GenBank/DDBJ databases">
        <title>Comparative genomic analysis of Cohnella hashimotonis sp. nov., isolated from the International Space Station.</title>
        <authorList>
            <person name="Simpson A."/>
            <person name="Venkateswaran K."/>
        </authorList>
    </citation>
    <scope>NUCLEOTIDE SEQUENCE [LARGE SCALE GENOMIC DNA]</scope>
    <source>
        <strain evidence="16 17">DSM 18997</strain>
    </source>
</reference>
<feature type="domain" description="YrdC-like" evidence="15">
    <location>
        <begin position="14"/>
        <end position="201"/>
    </location>
</feature>
<feature type="binding site" evidence="14">
    <location>
        <position position="68"/>
    </location>
    <ligand>
        <name>L-threonine</name>
        <dbReference type="ChEBI" id="CHEBI:57926"/>
    </ligand>
</feature>
<evidence type="ECO:0000256" key="12">
    <source>
        <dbReference type="ARBA" id="ARBA00048366"/>
    </source>
</evidence>
<dbReference type="InterPro" id="IPR017945">
    <property type="entry name" value="DHBP_synth_RibB-like_a/b_dom"/>
</dbReference>
<dbReference type="PANTHER" id="PTHR17490">
    <property type="entry name" value="SUA5"/>
    <property type="match status" value="1"/>
</dbReference>
<keyword evidence="9 13" id="KW-0547">Nucleotide-binding</keyword>
<dbReference type="InterPro" id="IPR005145">
    <property type="entry name" value="Sua5_C"/>
</dbReference>
<evidence type="ECO:0000256" key="13">
    <source>
        <dbReference type="PIRNR" id="PIRNR004930"/>
    </source>
</evidence>
<dbReference type="RefSeq" id="WP_277568202.1">
    <property type="nucleotide sequence ID" value="NZ_JAPDHZ010000006.1"/>
</dbReference>
<evidence type="ECO:0000256" key="6">
    <source>
        <dbReference type="ARBA" id="ARBA00022679"/>
    </source>
</evidence>
<dbReference type="GO" id="GO:0005524">
    <property type="term" value="F:ATP binding"/>
    <property type="evidence" value="ECO:0007669"/>
    <property type="project" value="UniProtKB-UniRule"/>
</dbReference>
<evidence type="ECO:0000256" key="8">
    <source>
        <dbReference type="ARBA" id="ARBA00022695"/>
    </source>
</evidence>
<evidence type="ECO:0000313" key="17">
    <source>
        <dbReference type="Proteomes" id="UP001153387"/>
    </source>
</evidence>
<protein>
    <recommendedName>
        <fullName evidence="4 13">Threonylcarbamoyl-AMP synthase</fullName>
        <shortName evidence="13">TC-AMP synthase</shortName>
        <ecNumber evidence="3 13">2.7.7.87</ecNumber>
    </recommendedName>
    <alternativeName>
        <fullName evidence="11 13">L-threonylcarbamoyladenylate synthase</fullName>
    </alternativeName>
</protein>
<feature type="binding site" evidence="14">
    <location>
        <position position="119"/>
    </location>
    <ligand>
        <name>ATP</name>
        <dbReference type="ChEBI" id="CHEBI:30616"/>
    </ligand>
</feature>
<feature type="binding site" evidence="14">
    <location>
        <position position="145"/>
    </location>
    <ligand>
        <name>ATP</name>
        <dbReference type="ChEBI" id="CHEBI:30616"/>
    </ligand>
</feature>
<dbReference type="GO" id="GO:0000049">
    <property type="term" value="F:tRNA binding"/>
    <property type="evidence" value="ECO:0007669"/>
    <property type="project" value="TreeGrafter"/>
</dbReference>
<feature type="binding site" evidence="14">
    <location>
        <position position="59"/>
    </location>
    <ligand>
        <name>ATP</name>
        <dbReference type="ChEBI" id="CHEBI:30616"/>
    </ligand>
</feature>
<dbReference type="NCBIfam" id="TIGR00057">
    <property type="entry name" value="L-threonylcarbamoyladenylate synthase"/>
    <property type="match status" value="1"/>
</dbReference>
<evidence type="ECO:0000256" key="9">
    <source>
        <dbReference type="ARBA" id="ARBA00022741"/>
    </source>
</evidence>
<feature type="binding site" evidence="14">
    <location>
        <position position="153"/>
    </location>
    <ligand>
        <name>ATP</name>
        <dbReference type="ChEBI" id="CHEBI:30616"/>
    </ligand>
</feature>
<feature type="binding site" evidence="14">
    <location>
        <position position="143"/>
    </location>
    <ligand>
        <name>L-threonine</name>
        <dbReference type="ChEBI" id="CHEBI:57926"/>
    </ligand>
</feature>
<dbReference type="Gene3D" id="3.40.50.11030">
    <property type="entry name" value="Threonylcarbamoyl-AMP synthase, C-terminal domain"/>
    <property type="match status" value="1"/>
</dbReference>
<dbReference type="GO" id="GO:0008033">
    <property type="term" value="P:tRNA processing"/>
    <property type="evidence" value="ECO:0007669"/>
    <property type="project" value="UniProtKB-KW"/>
</dbReference>
<comment type="similarity">
    <text evidence="2 13">Belongs to the SUA5 family.</text>
</comment>
<evidence type="ECO:0000256" key="4">
    <source>
        <dbReference type="ARBA" id="ARBA00015492"/>
    </source>
</evidence>
<proteinExistence type="inferred from homology"/>
<feature type="binding site" evidence="14">
    <location>
        <position position="36"/>
    </location>
    <ligand>
        <name>L-threonine</name>
        <dbReference type="ChEBI" id="CHEBI:57926"/>
    </ligand>
</feature>
<dbReference type="Gene3D" id="3.90.870.10">
    <property type="entry name" value="DHBP synthase"/>
    <property type="match status" value="1"/>
</dbReference>
<dbReference type="InterPro" id="IPR050156">
    <property type="entry name" value="TC-AMP_synthase_SUA5"/>
</dbReference>
<evidence type="ECO:0000256" key="10">
    <source>
        <dbReference type="ARBA" id="ARBA00022840"/>
    </source>
</evidence>
<comment type="caution">
    <text evidence="16">The sequence shown here is derived from an EMBL/GenBank/DDBJ whole genome shotgun (WGS) entry which is preliminary data.</text>
</comment>
<accession>A0A9X4KQP2</accession>
<keyword evidence="8 13" id="KW-0548">Nucleotidyltransferase</keyword>
<feature type="binding site" evidence="14">
    <location>
        <position position="183"/>
    </location>
    <ligand>
        <name>L-threonine</name>
        <dbReference type="ChEBI" id="CHEBI:57926"/>
    </ligand>
</feature>
<dbReference type="InterPro" id="IPR010923">
    <property type="entry name" value="T(6)A37_SUA5"/>
</dbReference>
<comment type="function">
    <text evidence="13">Required for the formation of a threonylcarbamoyl group on adenosine at position 37 (t(6)A37) in tRNAs that read codons beginning with adenine.</text>
</comment>
<dbReference type="PIRSF" id="PIRSF004930">
    <property type="entry name" value="Tln_factor_SUA5"/>
    <property type="match status" value="1"/>
</dbReference>
<organism evidence="16 17">
    <name type="scientific">Cohnella ginsengisoli</name>
    <dbReference type="NCBI Taxonomy" id="425004"/>
    <lineage>
        <taxon>Bacteria</taxon>
        <taxon>Bacillati</taxon>
        <taxon>Bacillota</taxon>
        <taxon>Bacilli</taxon>
        <taxon>Bacillales</taxon>
        <taxon>Paenibacillaceae</taxon>
        <taxon>Cohnella</taxon>
    </lineage>
</organism>
<feature type="binding site" evidence="14">
    <location>
        <position position="63"/>
    </location>
    <ligand>
        <name>ATP</name>
        <dbReference type="ChEBI" id="CHEBI:30616"/>
    </ligand>
</feature>
<evidence type="ECO:0000256" key="11">
    <source>
        <dbReference type="ARBA" id="ARBA00029774"/>
    </source>
</evidence>
<dbReference type="Pfam" id="PF01300">
    <property type="entry name" value="Sua5_yciO_yrdC"/>
    <property type="match status" value="1"/>
</dbReference>
<dbReference type="PANTHER" id="PTHR17490:SF16">
    <property type="entry name" value="THREONYLCARBAMOYL-AMP SYNTHASE"/>
    <property type="match status" value="1"/>
</dbReference>
<evidence type="ECO:0000313" key="16">
    <source>
        <dbReference type="EMBL" id="MDG0794462.1"/>
    </source>
</evidence>
<evidence type="ECO:0000256" key="2">
    <source>
        <dbReference type="ARBA" id="ARBA00007663"/>
    </source>
</evidence>
<keyword evidence="10 13" id="KW-0067">ATP-binding</keyword>
<dbReference type="EMBL" id="JAPDHZ010000006">
    <property type="protein sequence ID" value="MDG0794462.1"/>
    <property type="molecule type" value="Genomic_DNA"/>
</dbReference>
<feature type="binding site" evidence="14">
    <location>
        <position position="270"/>
    </location>
    <ligand>
        <name>ATP</name>
        <dbReference type="ChEBI" id="CHEBI:30616"/>
    </ligand>
</feature>
<gene>
    <name evidence="16" type="ORF">OMP38_29225</name>
</gene>
<dbReference type="GO" id="GO:0005737">
    <property type="term" value="C:cytoplasm"/>
    <property type="evidence" value="ECO:0007669"/>
    <property type="project" value="UniProtKB-SubCell"/>
</dbReference>
<evidence type="ECO:0000256" key="1">
    <source>
        <dbReference type="ARBA" id="ARBA00004496"/>
    </source>
</evidence>
<feature type="binding site" evidence="14">
    <location>
        <position position="197"/>
    </location>
    <ligand>
        <name>ATP</name>
        <dbReference type="ChEBI" id="CHEBI:30616"/>
    </ligand>
</feature>
<dbReference type="FunFam" id="3.90.870.10:FF:000009">
    <property type="entry name" value="Threonylcarbamoyl-AMP synthase, putative"/>
    <property type="match status" value="1"/>
</dbReference>
<evidence type="ECO:0000256" key="5">
    <source>
        <dbReference type="ARBA" id="ARBA00022490"/>
    </source>
</evidence>
<keyword evidence="6 13" id="KW-0808">Transferase</keyword>
<dbReference type="InterPro" id="IPR006070">
    <property type="entry name" value="Sua5-like_dom"/>
</dbReference>